<accession>A0ABV7ACT7</accession>
<dbReference type="CDD" id="cd07114">
    <property type="entry name" value="ALDH_DhaS"/>
    <property type="match status" value="1"/>
</dbReference>
<evidence type="ECO:0000313" key="5">
    <source>
        <dbReference type="EMBL" id="MFC2967037.1"/>
    </source>
</evidence>
<protein>
    <submittedName>
        <fullName evidence="5">Aldehyde dehydrogenase</fullName>
    </submittedName>
</protein>
<evidence type="ECO:0000256" key="3">
    <source>
        <dbReference type="RuleBase" id="RU003345"/>
    </source>
</evidence>
<keyword evidence="1 3" id="KW-0560">Oxidoreductase</keyword>
<comment type="similarity">
    <text evidence="3">Belongs to the aldehyde dehydrogenase family.</text>
</comment>
<dbReference type="InterPro" id="IPR015590">
    <property type="entry name" value="Aldehyde_DH_dom"/>
</dbReference>
<dbReference type="Pfam" id="PF00171">
    <property type="entry name" value="Aldedh"/>
    <property type="match status" value="1"/>
</dbReference>
<dbReference type="PROSITE" id="PS00687">
    <property type="entry name" value="ALDEHYDE_DEHYDR_GLU"/>
    <property type="match status" value="1"/>
</dbReference>
<proteinExistence type="inferred from homology"/>
<evidence type="ECO:0000259" key="4">
    <source>
        <dbReference type="Pfam" id="PF00171"/>
    </source>
</evidence>
<gene>
    <name evidence="5" type="ORF">ACFOES_02920</name>
</gene>
<dbReference type="PANTHER" id="PTHR11699">
    <property type="entry name" value="ALDEHYDE DEHYDROGENASE-RELATED"/>
    <property type="match status" value="1"/>
</dbReference>
<dbReference type="Proteomes" id="UP001595443">
    <property type="component" value="Unassembled WGS sequence"/>
</dbReference>
<dbReference type="InterPro" id="IPR016163">
    <property type="entry name" value="Ald_DH_C"/>
</dbReference>
<organism evidence="5 6">
    <name type="scientific">Acidimangrovimonas pyrenivorans</name>
    <dbReference type="NCBI Taxonomy" id="2030798"/>
    <lineage>
        <taxon>Bacteria</taxon>
        <taxon>Pseudomonadati</taxon>
        <taxon>Pseudomonadota</taxon>
        <taxon>Alphaproteobacteria</taxon>
        <taxon>Rhodobacterales</taxon>
        <taxon>Paracoccaceae</taxon>
        <taxon>Acidimangrovimonas</taxon>
    </lineage>
</organism>
<feature type="active site" evidence="2">
    <location>
        <position position="250"/>
    </location>
</feature>
<dbReference type="InterPro" id="IPR029510">
    <property type="entry name" value="Ald_DH_CS_GLU"/>
</dbReference>
<name>A0ABV7ACT7_9RHOB</name>
<dbReference type="RefSeq" id="WP_377831666.1">
    <property type="nucleotide sequence ID" value="NZ_JBHRSK010000003.1"/>
</dbReference>
<evidence type="ECO:0000256" key="2">
    <source>
        <dbReference type="PROSITE-ProRule" id="PRU10007"/>
    </source>
</evidence>
<reference evidence="6" key="1">
    <citation type="journal article" date="2019" name="Int. J. Syst. Evol. Microbiol.">
        <title>The Global Catalogue of Microorganisms (GCM) 10K type strain sequencing project: providing services to taxonomists for standard genome sequencing and annotation.</title>
        <authorList>
            <consortium name="The Broad Institute Genomics Platform"/>
            <consortium name="The Broad Institute Genome Sequencing Center for Infectious Disease"/>
            <person name="Wu L."/>
            <person name="Ma J."/>
        </authorList>
    </citation>
    <scope>NUCLEOTIDE SEQUENCE [LARGE SCALE GENOMIC DNA]</scope>
    <source>
        <strain evidence="6">KCTC 62192</strain>
    </source>
</reference>
<dbReference type="InterPro" id="IPR016162">
    <property type="entry name" value="Ald_DH_N"/>
</dbReference>
<feature type="domain" description="Aldehyde dehydrogenase" evidence="4">
    <location>
        <begin position="12"/>
        <end position="477"/>
    </location>
</feature>
<sequence length="492" mass="52419">MQHYQHLIDGSWIEPASGAYFDSEEPFSGKAWARIGRGTEADVDRAVRAAHAAFTSGPWSRMTATERGARLRALADLLEANAERIGLIEQRDNGKLITEVAGQARGAAQWFHYYAGLADKVQGQVVPMPKPGVLNMVKYEPLGVVAAITPWNSPLSLTTWKVAPALAAGNTVVIKPSEFTSASILEFAALCEAAGIPPGVVNVVTGFGAEVGAPLVGHPLVAKVAFTGGDIAGQKVYEAAAADFKKVTLELGGKSPNIVFDDADLDQAVKGAIAGIFGATGQTCMAGSRLLLQDTIHDSFVERLVETVARARIGDPSDPETQIGPIATRPQFEKILSYIEIAKAEGARLVHGGHALSGEGYGQGQFVAPTIFTEVTNGMRIAQEEVFGPVLSVLRFHDEDEAVAIANDVNFGLAAGIWTRDLERALTVSDRVKAGTVWVNNYRATSFATPFGGYKRSGIGREGGTEAIKEYLQPKSIWITPRPNRANPFVLG</sequence>
<dbReference type="EMBL" id="JBHRSK010000003">
    <property type="protein sequence ID" value="MFC2967037.1"/>
    <property type="molecule type" value="Genomic_DNA"/>
</dbReference>
<dbReference type="InterPro" id="IPR016160">
    <property type="entry name" value="Ald_DH_CS_CYS"/>
</dbReference>
<dbReference type="InterPro" id="IPR016161">
    <property type="entry name" value="Ald_DH/histidinol_DH"/>
</dbReference>
<dbReference type="Gene3D" id="3.40.309.10">
    <property type="entry name" value="Aldehyde Dehydrogenase, Chain A, domain 2"/>
    <property type="match status" value="1"/>
</dbReference>
<evidence type="ECO:0000256" key="1">
    <source>
        <dbReference type="ARBA" id="ARBA00023002"/>
    </source>
</evidence>
<dbReference type="PROSITE" id="PS00070">
    <property type="entry name" value="ALDEHYDE_DEHYDR_CYS"/>
    <property type="match status" value="1"/>
</dbReference>
<dbReference type="Gene3D" id="3.40.605.10">
    <property type="entry name" value="Aldehyde Dehydrogenase, Chain A, domain 1"/>
    <property type="match status" value="1"/>
</dbReference>
<comment type="caution">
    <text evidence="5">The sequence shown here is derived from an EMBL/GenBank/DDBJ whole genome shotgun (WGS) entry which is preliminary data.</text>
</comment>
<dbReference type="SUPFAM" id="SSF53720">
    <property type="entry name" value="ALDH-like"/>
    <property type="match status" value="1"/>
</dbReference>
<evidence type="ECO:0000313" key="6">
    <source>
        <dbReference type="Proteomes" id="UP001595443"/>
    </source>
</evidence>
<keyword evidence="6" id="KW-1185">Reference proteome</keyword>